<evidence type="ECO:0000256" key="2">
    <source>
        <dbReference type="SAM" id="MobiDB-lite"/>
    </source>
</evidence>
<evidence type="ECO:0000256" key="1">
    <source>
        <dbReference type="ARBA" id="ARBA00023002"/>
    </source>
</evidence>
<evidence type="ECO:0000259" key="3">
    <source>
        <dbReference type="SMART" id="SM00903"/>
    </source>
</evidence>
<name>A0ABT9AXR0_9ACTN</name>
<dbReference type="Proteomes" id="UP001233314">
    <property type="component" value="Unassembled WGS sequence"/>
</dbReference>
<accession>A0ABT9AXR0</accession>
<dbReference type="SUPFAM" id="SSF50475">
    <property type="entry name" value="FMN-binding split barrel"/>
    <property type="match status" value="1"/>
</dbReference>
<keyword evidence="1" id="KW-0560">Oxidoreductase</keyword>
<dbReference type="SMART" id="SM00903">
    <property type="entry name" value="Flavin_Reduct"/>
    <property type="match status" value="1"/>
</dbReference>
<feature type="region of interest" description="Disordered" evidence="2">
    <location>
        <begin position="156"/>
        <end position="181"/>
    </location>
</feature>
<dbReference type="Gene3D" id="2.30.110.10">
    <property type="entry name" value="Electron Transport, Fmn-binding Protein, Chain A"/>
    <property type="match status" value="1"/>
</dbReference>
<proteinExistence type="predicted"/>
<gene>
    <name evidence="4" type="ORF">Q5722_03110</name>
</gene>
<dbReference type="RefSeq" id="WP_305026753.1">
    <property type="nucleotide sequence ID" value="NZ_JAUQTA010000001.1"/>
</dbReference>
<dbReference type="EMBL" id="JAUQTA010000001">
    <property type="protein sequence ID" value="MDO7867349.1"/>
    <property type="molecule type" value="Genomic_DNA"/>
</dbReference>
<reference evidence="4 5" key="1">
    <citation type="submission" date="2023-07" db="EMBL/GenBank/DDBJ databases">
        <title>Nocardioides sp. nov WY-20 isolated from soil.</title>
        <authorList>
            <person name="Liu B."/>
            <person name="Wan Y."/>
        </authorList>
    </citation>
    <scope>NUCLEOTIDE SEQUENCE [LARGE SCALE GENOMIC DNA]</scope>
    <source>
        <strain evidence="4 5">WY-20</strain>
    </source>
</reference>
<evidence type="ECO:0000313" key="4">
    <source>
        <dbReference type="EMBL" id="MDO7867349.1"/>
    </source>
</evidence>
<dbReference type="InterPro" id="IPR050268">
    <property type="entry name" value="NADH-dep_flavin_reductase"/>
</dbReference>
<sequence>MGSEFDEVAAATDPAMVVVTTAVGGERAGCLVGFHSQSSIDPPRYAIWLSRANHTYGLALRAEYLAIHFLGEDQLPLSVRFGTLTGDRTDKFAGLAVEDGPGGVPVLTDVPRHLLVRRVALLDEGGDHVCLSTEPVAVRHGSGFVPLRLSACDELDPGHAHDDRRSRADAQGTVSEDPGAR</sequence>
<feature type="domain" description="Flavin reductase like" evidence="3">
    <location>
        <begin position="16"/>
        <end position="156"/>
    </location>
</feature>
<evidence type="ECO:0000313" key="5">
    <source>
        <dbReference type="Proteomes" id="UP001233314"/>
    </source>
</evidence>
<protein>
    <submittedName>
        <fullName evidence="4">Flavin reductase family protein</fullName>
    </submittedName>
</protein>
<dbReference type="PANTHER" id="PTHR30466">
    <property type="entry name" value="FLAVIN REDUCTASE"/>
    <property type="match status" value="1"/>
</dbReference>
<feature type="compositionally biased region" description="Basic and acidic residues" evidence="2">
    <location>
        <begin position="156"/>
        <end position="168"/>
    </location>
</feature>
<dbReference type="Pfam" id="PF01613">
    <property type="entry name" value="Flavin_Reduct"/>
    <property type="match status" value="1"/>
</dbReference>
<dbReference type="PANTHER" id="PTHR30466:SF15">
    <property type="entry name" value="POSSIBLE OXIDOREDUCTASE"/>
    <property type="match status" value="1"/>
</dbReference>
<keyword evidence="5" id="KW-1185">Reference proteome</keyword>
<comment type="caution">
    <text evidence="4">The sequence shown here is derived from an EMBL/GenBank/DDBJ whole genome shotgun (WGS) entry which is preliminary data.</text>
</comment>
<dbReference type="InterPro" id="IPR002563">
    <property type="entry name" value="Flavin_Rdtase-like_dom"/>
</dbReference>
<dbReference type="InterPro" id="IPR012349">
    <property type="entry name" value="Split_barrel_FMN-bd"/>
</dbReference>
<organism evidence="4 5">
    <name type="scientific">Nocardioides jiangxiensis</name>
    <dbReference type="NCBI Taxonomy" id="3064524"/>
    <lineage>
        <taxon>Bacteria</taxon>
        <taxon>Bacillati</taxon>
        <taxon>Actinomycetota</taxon>
        <taxon>Actinomycetes</taxon>
        <taxon>Propionibacteriales</taxon>
        <taxon>Nocardioidaceae</taxon>
        <taxon>Nocardioides</taxon>
    </lineage>
</organism>